<proteinExistence type="predicted"/>
<sequence>MANLKELFPEFYQSKLDMKDLSSESENLLVLDTNYLLDIIQLPTTVSKKYIEALEKVKENIYIPYLVALEFNFKKSSLKKGKIKKIRKYKNEIEQSVVNINKKINEIDLVDKEEKEIFTNELLTMTEDYLAELKKVIDSKVSSMITEEENELYERLISVIENKVGNKYSQEWIDEIEKEGEERYKQNIPPGFNDSSKEDEIDSLRMYGDIKYCRKYGDLIIWKDIIEYSKEYTKMGKKVVFITNDGKAKQKRDLLYKVDDFTVGPNIHLMNELYMESNKELHILNNLRFVQLVNDLSDVEMSKLKKSSEKMYRVKIPHDQIEEERIKLLKKSIENNEYEFGISDDGYLFKKEKNHIDNLYNSTIEDIERKKLIKYINMINHGGNHDRSKEEFYKMYLLNKLTESELKDYKQMELWDKDDRSNKMSYDSESRKFIFNFDDDLEDNFDNEENE</sequence>
<evidence type="ECO:0000259" key="1">
    <source>
        <dbReference type="Pfam" id="PF18476"/>
    </source>
</evidence>
<reference evidence="2 3" key="1">
    <citation type="submission" date="2013-06" db="EMBL/GenBank/DDBJ databases">
        <authorList>
            <person name="Weinstock G."/>
            <person name="Sodergren E."/>
            <person name="Lobos E.A."/>
            <person name="Fulton L."/>
            <person name="Fulton R."/>
            <person name="Courtney L."/>
            <person name="Fronick C."/>
            <person name="O'Laughlin M."/>
            <person name="Godfrey J."/>
            <person name="Wilson R.M."/>
            <person name="Miner T."/>
            <person name="Farmer C."/>
            <person name="Delehaunty K."/>
            <person name="Cordes M."/>
            <person name="Minx P."/>
            <person name="Tomlinson C."/>
            <person name="Chen J."/>
            <person name="Wollam A."/>
            <person name="Pepin K.H."/>
            <person name="Bhonagiri V."/>
            <person name="Zhang X."/>
            <person name="Warren W."/>
            <person name="Mitreva M."/>
            <person name="Mardis E.R."/>
            <person name="Wilson R.K."/>
        </authorList>
    </citation>
    <scope>NUCLEOTIDE SEQUENCE [LARGE SCALE GENOMIC DNA]</scope>
    <source>
        <strain evidence="2 3">RP2S-4</strain>
    </source>
</reference>
<evidence type="ECO:0000313" key="2">
    <source>
        <dbReference type="EMBL" id="EPI12313.1"/>
    </source>
</evidence>
<name>A0ABC9TP37_ENTFL</name>
<comment type="caution">
    <text evidence="2">The sequence shown here is derived from an EMBL/GenBank/DDBJ whole genome shotgun (WGS) entry which is preliminary data.</text>
</comment>
<feature type="domain" description="PIN like" evidence="1">
    <location>
        <begin position="29"/>
        <end position="248"/>
    </location>
</feature>
<organism evidence="2 3">
    <name type="scientific">Enterococcus faecalis RP2S-4</name>
    <dbReference type="NCBI Taxonomy" id="1244145"/>
    <lineage>
        <taxon>Bacteria</taxon>
        <taxon>Bacillati</taxon>
        <taxon>Bacillota</taxon>
        <taxon>Bacilli</taxon>
        <taxon>Lactobacillales</taxon>
        <taxon>Enterococcaceae</taxon>
        <taxon>Enterococcus</taxon>
    </lineage>
</organism>
<dbReference type="InterPro" id="IPR041578">
    <property type="entry name" value="PIN_8"/>
</dbReference>
<dbReference type="Pfam" id="PF18476">
    <property type="entry name" value="PIN_8"/>
    <property type="match status" value="1"/>
</dbReference>
<dbReference type="RefSeq" id="WP_010819693.1">
    <property type="nucleotide sequence ID" value="NZ_KE351843.1"/>
</dbReference>
<dbReference type="EMBL" id="ATIR01000004">
    <property type="protein sequence ID" value="EPI12313.1"/>
    <property type="molecule type" value="Genomic_DNA"/>
</dbReference>
<dbReference type="AlphaFoldDB" id="A0ABC9TP37"/>
<protein>
    <recommendedName>
        <fullName evidence="1">PIN like domain-containing protein</fullName>
    </recommendedName>
</protein>
<gene>
    <name evidence="2" type="ORF">D358_00070</name>
</gene>
<dbReference type="Proteomes" id="UP000015750">
    <property type="component" value="Unassembled WGS sequence"/>
</dbReference>
<evidence type="ECO:0000313" key="3">
    <source>
        <dbReference type="Proteomes" id="UP000015750"/>
    </source>
</evidence>
<accession>A0ABC9TP37</accession>